<keyword evidence="2" id="KW-0472">Membrane</keyword>
<feature type="transmembrane region" description="Helical" evidence="2">
    <location>
        <begin position="109"/>
        <end position="130"/>
    </location>
</feature>
<keyword evidence="4" id="KW-1185">Reference proteome</keyword>
<comment type="caution">
    <text evidence="3">The sequence shown here is derived from an EMBL/GenBank/DDBJ whole genome shotgun (WGS) entry which is preliminary data.</text>
</comment>
<dbReference type="EMBL" id="JAACXV010011740">
    <property type="protein sequence ID" value="KAF7274950.1"/>
    <property type="molecule type" value="Genomic_DNA"/>
</dbReference>
<feature type="region of interest" description="Disordered" evidence="1">
    <location>
        <begin position="1"/>
        <end position="47"/>
    </location>
</feature>
<dbReference type="OrthoDB" id="7685256at2759"/>
<sequence length="306" mass="33945">MNNNNNPAESGYPMNDLSNNGKAPIHDGPTFNISQDNDPSPSRSLDQPTQLVCLNTTVPQNIAAKSLGDKHAPTRNSLRHSRMIVMNRHGRVPRKYLPLIIRNYKLVKALKVFTIILGMFMSVLSAWFVLWTPTLTSAYYPYWSAIPVFLSGVMGCVFLGFCPRPYPGRKLGIHYHISKFASILTACISAMTAAMVLLMAILHLFYIYNAACVPHDKFNATCVCSTASNSTHSGGDDSDGTYHYQDLTCADLHVTMMPMLISSCSLNLLAVILETVYLYVHWTSARRYVYTKIPAKNDSNAPGNGR</sequence>
<keyword evidence="2" id="KW-1133">Transmembrane helix</keyword>
<feature type="transmembrane region" description="Helical" evidence="2">
    <location>
        <begin position="142"/>
        <end position="162"/>
    </location>
</feature>
<dbReference type="AlphaFoldDB" id="A0A834MCI9"/>
<feature type="transmembrane region" description="Helical" evidence="2">
    <location>
        <begin position="183"/>
        <end position="208"/>
    </location>
</feature>
<dbReference type="PANTHER" id="PTHR15260">
    <property type="entry name" value="SARCOSPAN"/>
    <property type="match status" value="1"/>
</dbReference>
<evidence type="ECO:0000256" key="2">
    <source>
        <dbReference type="SAM" id="Phobius"/>
    </source>
</evidence>
<evidence type="ECO:0000313" key="4">
    <source>
        <dbReference type="Proteomes" id="UP000625711"/>
    </source>
</evidence>
<reference evidence="3" key="1">
    <citation type="submission" date="2020-08" db="EMBL/GenBank/DDBJ databases">
        <title>Genome sequencing and assembly of the red palm weevil Rhynchophorus ferrugineus.</title>
        <authorList>
            <person name="Dias G.B."/>
            <person name="Bergman C.M."/>
            <person name="Manee M."/>
        </authorList>
    </citation>
    <scope>NUCLEOTIDE SEQUENCE</scope>
    <source>
        <strain evidence="3">AA-2017</strain>
        <tissue evidence="3">Whole larva</tissue>
    </source>
</reference>
<name>A0A834MCI9_RHYFE</name>
<accession>A0A834MCI9</accession>
<dbReference type="InterPro" id="IPR030429">
    <property type="entry name" value="Sarcospan"/>
</dbReference>
<dbReference type="Proteomes" id="UP000625711">
    <property type="component" value="Unassembled WGS sequence"/>
</dbReference>
<organism evidence="3 4">
    <name type="scientific">Rhynchophorus ferrugineus</name>
    <name type="common">Red palm weevil</name>
    <name type="synonym">Curculio ferrugineus</name>
    <dbReference type="NCBI Taxonomy" id="354439"/>
    <lineage>
        <taxon>Eukaryota</taxon>
        <taxon>Metazoa</taxon>
        <taxon>Ecdysozoa</taxon>
        <taxon>Arthropoda</taxon>
        <taxon>Hexapoda</taxon>
        <taxon>Insecta</taxon>
        <taxon>Pterygota</taxon>
        <taxon>Neoptera</taxon>
        <taxon>Endopterygota</taxon>
        <taxon>Coleoptera</taxon>
        <taxon>Polyphaga</taxon>
        <taxon>Cucujiformia</taxon>
        <taxon>Curculionidae</taxon>
        <taxon>Dryophthorinae</taxon>
        <taxon>Rhynchophorus</taxon>
    </lineage>
</organism>
<evidence type="ECO:0008006" key="5">
    <source>
        <dbReference type="Google" id="ProtNLM"/>
    </source>
</evidence>
<evidence type="ECO:0000256" key="1">
    <source>
        <dbReference type="SAM" id="MobiDB-lite"/>
    </source>
</evidence>
<protein>
    <recommendedName>
        <fullName evidence="5">Sarcospan</fullName>
    </recommendedName>
</protein>
<proteinExistence type="predicted"/>
<dbReference type="GO" id="GO:0042383">
    <property type="term" value="C:sarcolemma"/>
    <property type="evidence" value="ECO:0007669"/>
    <property type="project" value="TreeGrafter"/>
</dbReference>
<dbReference type="PANTHER" id="PTHR15260:SF1">
    <property type="entry name" value="SARCOSPAN"/>
    <property type="match status" value="1"/>
</dbReference>
<feature type="compositionally biased region" description="Polar residues" evidence="1">
    <location>
        <begin position="31"/>
        <end position="47"/>
    </location>
</feature>
<gene>
    <name evidence="3" type="ORF">GWI33_012389</name>
</gene>
<keyword evidence="2" id="KW-0812">Transmembrane</keyword>
<dbReference type="GO" id="GO:0016010">
    <property type="term" value="C:dystrophin-associated glycoprotein complex"/>
    <property type="evidence" value="ECO:0007669"/>
    <property type="project" value="InterPro"/>
</dbReference>
<evidence type="ECO:0000313" key="3">
    <source>
        <dbReference type="EMBL" id="KAF7274950.1"/>
    </source>
</evidence>
<feature type="transmembrane region" description="Helical" evidence="2">
    <location>
        <begin position="260"/>
        <end position="280"/>
    </location>
</feature>